<accession>A0A9J6PEE0</accession>
<dbReference type="GO" id="GO:0016616">
    <property type="term" value="F:oxidoreductase activity, acting on the CH-OH group of donors, NAD or NADP as acceptor"/>
    <property type="evidence" value="ECO:0007669"/>
    <property type="project" value="InterPro"/>
</dbReference>
<dbReference type="RefSeq" id="WP_269332986.1">
    <property type="nucleotide sequence ID" value="NZ_JAMZFT010000002.1"/>
</dbReference>
<evidence type="ECO:0000256" key="1">
    <source>
        <dbReference type="ARBA" id="ARBA00023002"/>
    </source>
</evidence>
<dbReference type="InterPro" id="IPR012302">
    <property type="entry name" value="Malic_NAD-bd"/>
</dbReference>
<sequence length="466" mass="48245">MSQRQVRPGGKAAEAASADHGPRTPDAHAIAAHGLCRGKVQMVPKCPTDRFEHLALWYTPGVAAACREIVRDPARADALTNRANTIAIVSDGSRILGLGDIGPAAGLPVMEGKALLFKVFGGVDAVPLCIGVHETEEIVAFVKALAPSFAAVNLEDIAAPKCFRVLDALRRDLPIPVWHDDQQGTATVVLAGLRNALAVVGKRLDRVRIALIGIGAANMAVYRVLKAEGADPARIVACDSRGILHRGRRDVETAGADLAEKWEVCRDTNPEGRTGGIGEALHGADVCIAFSQPGPDTVAPEAVARMAPGAIVFACANPVPEIDPAAAKAAGARIVATGRSDYPNQVNNSLAFPGIFRGVLDAGARRITDGMIRAAADAMAAAARDKGVREDAILPRADDMDVIARIAAATACAAQEEGVATLPVTREGVREGALARIGQARAAARALSDAGVIPTGAEVAALSRSP</sequence>
<dbReference type="Proteomes" id="UP001055804">
    <property type="component" value="Unassembled WGS sequence"/>
</dbReference>
<name>A0A9J6PEE0_9PROT</name>
<dbReference type="GO" id="GO:0004470">
    <property type="term" value="F:malic enzyme activity"/>
    <property type="evidence" value="ECO:0007669"/>
    <property type="project" value="InterPro"/>
</dbReference>
<evidence type="ECO:0000259" key="4">
    <source>
        <dbReference type="SMART" id="SM01274"/>
    </source>
</evidence>
<dbReference type="SUPFAM" id="SSF53223">
    <property type="entry name" value="Aminoacid dehydrogenase-like, N-terminal domain"/>
    <property type="match status" value="1"/>
</dbReference>
<gene>
    <name evidence="5" type="ORF">NJQ99_11555</name>
</gene>
<feature type="domain" description="Malic enzyme NAD-binding" evidence="3">
    <location>
        <begin position="182"/>
        <end position="415"/>
    </location>
</feature>
<dbReference type="Gene3D" id="3.40.50.10380">
    <property type="entry name" value="Malic enzyme, N-terminal domain"/>
    <property type="match status" value="1"/>
</dbReference>
<evidence type="ECO:0000313" key="5">
    <source>
        <dbReference type="EMBL" id="MCP1337049.1"/>
    </source>
</evidence>
<comment type="caution">
    <text evidence="5">The sequence shown here is derived from an EMBL/GenBank/DDBJ whole genome shotgun (WGS) entry which is preliminary data.</text>
</comment>
<dbReference type="SMART" id="SM00919">
    <property type="entry name" value="Malic_M"/>
    <property type="match status" value="1"/>
</dbReference>
<dbReference type="AlphaFoldDB" id="A0A9J6PEE0"/>
<keyword evidence="6" id="KW-1185">Reference proteome</keyword>
<dbReference type="InterPro" id="IPR037062">
    <property type="entry name" value="Malic_N_dom_sf"/>
</dbReference>
<dbReference type="InterPro" id="IPR045213">
    <property type="entry name" value="Malic_NAD-bd_bact_type"/>
</dbReference>
<dbReference type="PANTHER" id="PTHR43237:SF4">
    <property type="entry name" value="NADP-DEPENDENT MALIC ENZYME"/>
    <property type="match status" value="1"/>
</dbReference>
<dbReference type="PANTHER" id="PTHR43237">
    <property type="entry name" value="NADP-DEPENDENT MALIC ENZYME"/>
    <property type="match status" value="1"/>
</dbReference>
<evidence type="ECO:0000313" key="6">
    <source>
        <dbReference type="Proteomes" id="UP001055804"/>
    </source>
</evidence>
<dbReference type="Pfam" id="PF03949">
    <property type="entry name" value="Malic_M"/>
    <property type="match status" value="1"/>
</dbReference>
<reference evidence="5" key="1">
    <citation type="submission" date="2022-06" db="EMBL/GenBank/DDBJ databases">
        <title>Isolation and Genomics of Futiania mangrovii gen. nov., sp. nov., a Rare and Metabolically-versatile member in the Class Alphaproteobacteria.</title>
        <authorList>
            <person name="Liu L."/>
            <person name="Huang W.-C."/>
            <person name="Pan J."/>
            <person name="Li J."/>
            <person name="Huang Y."/>
            <person name="Du H."/>
            <person name="Liu Y."/>
            <person name="Li M."/>
        </authorList>
    </citation>
    <scope>NUCLEOTIDE SEQUENCE</scope>
    <source>
        <strain evidence="5">FT118</strain>
    </source>
</reference>
<dbReference type="SUPFAM" id="SSF51735">
    <property type="entry name" value="NAD(P)-binding Rossmann-fold domains"/>
    <property type="match status" value="1"/>
</dbReference>
<dbReference type="InterPro" id="IPR051674">
    <property type="entry name" value="Malate_Decarboxylase"/>
</dbReference>
<proteinExistence type="predicted"/>
<dbReference type="CDD" id="cd05311">
    <property type="entry name" value="NAD_bind_2_malic_enz"/>
    <property type="match status" value="1"/>
</dbReference>
<keyword evidence="1" id="KW-0560">Oxidoreductase</keyword>
<dbReference type="InterPro" id="IPR046346">
    <property type="entry name" value="Aminoacid_DH-like_N_sf"/>
</dbReference>
<dbReference type="GO" id="GO:0051287">
    <property type="term" value="F:NAD binding"/>
    <property type="evidence" value="ECO:0007669"/>
    <property type="project" value="InterPro"/>
</dbReference>
<dbReference type="SMART" id="SM01274">
    <property type="entry name" value="malic"/>
    <property type="match status" value="1"/>
</dbReference>
<evidence type="ECO:0000256" key="2">
    <source>
        <dbReference type="SAM" id="MobiDB-lite"/>
    </source>
</evidence>
<evidence type="ECO:0000259" key="3">
    <source>
        <dbReference type="SMART" id="SM00919"/>
    </source>
</evidence>
<organism evidence="5 6">
    <name type="scientific">Futiania mangrovi</name>
    <dbReference type="NCBI Taxonomy" id="2959716"/>
    <lineage>
        <taxon>Bacteria</taxon>
        <taxon>Pseudomonadati</taxon>
        <taxon>Pseudomonadota</taxon>
        <taxon>Alphaproteobacteria</taxon>
        <taxon>Futianiales</taxon>
        <taxon>Futianiaceae</taxon>
        <taxon>Futiania</taxon>
    </lineage>
</organism>
<dbReference type="Pfam" id="PF00390">
    <property type="entry name" value="malic"/>
    <property type="match status" value="1"/>
</dbReference>
<dbReference type="Gene3D" id="3.40.50.720">
    <property type="entry name" value="NAD(P)-binding Rossmann-like Domain"/>
    <property type="match status" value="1"/>
</dbReference>
<dbReference type="InterPro" id="IPR012301">
    <property type="entry name" value="Malic_N_dom"/>
</dbReference>
<dbReference type="InterPro" id="IPR036291">
    <property type="entry name" value="NAD(P)-bd_dom_sf"/>
</dbReference>
<feature type="region of interest" description="Disordered" evidence="2">
    <location>
        <begin position="1"/>
        <end position="24"/>
    </location>
</feature>
<protein>
    <submittedName>
        <fullName evidence="5">NADP-dependent malic enzyme</fullName>
    </submittedName>
</protein>
<dbReference type="EMBL" id="JAMZFT010000002">
    <property type="protein sequence ID" value="MCP1337049.1"/>
    <property type="molecule type" value="Genomic_DNA"/>
</dbReference>
<feature type="domain" description="Malic enzyme N-terminal" evidence="4">
    <location>
        <begin position="37"/>
        <end position="170"/>
    </location>
</feature>